<evidence type="ECO:0000313" key="7">
    <source>
        <dbReference type="EMBL" id="TWU37203.1"/>
    </source>
</evidence>
<dbReference type="RefSeq" id="WP_146527484.1">
    <property type="nucleotide sequence ID" value="NZ_SJPV01000005.1"/>
</dbReference>
<evidence type="ECO:0000256" key="3">
    <source>
        <dbReference type="ARBA" id="ARBA00022692"/>
    </source>
</evidence>
<gene>
    <name evidence="7" type="ORF">Poly41_33310</name>
</gene>
<name>A0A5C6DIK5_9BACT</name>
<comment type="caution">
    <text evidence="7">The sequence shown here is derived from an EMBL/GenBank/DDBJ whole genome shotgun (WGS) entry which is preliminary data.</text>
</comment>
<dbReference type="EMBL" id="SJPV01000005">
    <property type="protein sequence ID" value="TWU37203.1"/>
    <property type="molecule type" value="Genomic_DNA"/>
</dbReference>
<keyword evidence="7" id="KW-0808">Transferase</keyword>
<evidence type="ECO:0000256" key="1">
    <source>
        <dbReference type="ARBA" id="ARBA00004141"/>
    </source>
</evidence>
<comment type="subcellular location">
    <subcellularLocation>
        <location evidence="1">Membrane</location>
        <topology evidence="1">Multi-pass membrane protein</topology>
    </subcellularLocation>
</comment>
<dbReference type="InterPro" id="IPR000537">
    <property type="entry name" value="UbiA_prenyltransferase"/>
</dbReference>
<protein>
    <submittedName>
        <fullName evidence="7">Prenyltransferase</fullName>
    </submittedName>
</protein>
<proteinExistence type="predicted"/>
<evidence type="ECO:0000313" key="8">
    <source>
        <dbReference type="Proteomes" id="UP000319143"/>
    </source>
</evidence>
<dbReference type="PANTHER" id="PTHR42723">
    <property type="entry name" value="CHLOROPHYLL SYNTHASE"/>
    <property type="match status" value="1"/>
</dbReference>
<keyword evidence="5 6" id="KW-0472">Membrane</keyword>
<feature type="transmembrane region" description="Helical" evidence="6">
    <location>
        <begin position="46"/>
        <end position="69"/>
    </location>
</feature>
<keyword evidence="3 6" id="KW-0812">Transmembrane</keyword>
<organism evidence="7 8">
    <name type="scientific">Novipirellula artificiosorum</name>
    <dbReference type="NCBI Taxonomy" id="2528016"/>
    <lineage>
        <taxon>Bacteria</taxon>
        <taxon>Pseudomonadati</taxon>
        <taxon>Planctomycetota</taxon>
        <taxon>Planctomycetia</taxon>
        <taxon>Pirellulales</taxon>
        <taxon>Pirellulaceae</taxon>
        <taxon>Novipirellula</taxon>
    </lineage>
</organism>
<keyword evidence="4 6" id="KW-1133">Transmembrane helix</keyword>
<evidence type="ECO:0000256" key="4">
    <source>
        <dbReference type="ARBA" id="ARBA00022989"/>
    </source>
</evidence>
<feature type="transmembrane region" description="Helical" evidence="6">
    <location>
        <begin position="243"/>
        <end position="263"/>
    </location>
</feature>
<evidence type="ECO:0000256" key="6">
    <source>
        <dbReference type="SAM" id="Phobius"/>
    </source>
</evidence>
<keyword evidence="8" id="KW-1185">Reference proteome</keyword>
<accession>A0A5C6DIK5</accession>
<keyword evidence="2" id="KW-1003">Cell membrane</keyword>
<feature type="transmembrane region" description="Helical" evidence="6">
    <location>
        <begin position="284"/>
        <end position="301"/>
    </location>
</feature>
<dbReference type="CDD" id="cd13964">
    <property type="entry name" value="PT_UbiA_1"/>
    <property type="match status" value="1"/>
</dbReference>
<dbReference type="PANTHER" id="PTHR42723:SF1">
    <property type="entry name" value="CHLOROPHYLL SYNTHASE, CHLOROPLASTIC"/>
    <property type="match status" value="1"/>
</dbReference>
<feature type="transmembrane region" description="Helical" evidence="6">
    <location>
        <begin position="180"/>
        <end position="198"/>
    </location>
</feature>
<sequence>MAESCQHGKPYPWAQLVRLPNVFTVVADVSAGFLLVARGADPVARWAVVLLAGISLYWAGMILNDVFDLEIDRKQRPTRPLVAGHICPKFAKWVGATLLVAGILLATLSGMVSPTDTAPTWLPAILGIVLAGMILAYDGPLKATPLAPAAMGMCRMLSFLLGASPALILPAAGDPFTDKYVVAIALGFGLYVMGITTMARNEAARDVAVSDWSHNLKVGLVVTMIGAGVLAFAPQTAPRAVTWYLSPWTHFPLLIGMIVYPVALRGYRCIQKPNPQRIQMTIRSGILTIIPLSAAVALLAAGPYFGLAVFALIVPAMLLGAKLPVT</sequence>
<feature type="transmembrane region" description="Helical" evidence="6">
    <location>
        <begin position="118"/>
        <end position="137"/>
    </location>
</feature>
<dbReference type="GO" id="GO:0016020">
    <property type="term" value="C:membrane"/>
    <property type="evidence" value="ECO:0007669"/>
    <property type="project" value="UniProtKB-SubCell"/>
</dbReference>
<evidence type="ECO:0000256" key="5">
    <source>
        <dbReference type="ARBA" id="ARBA00023136"/>
    </source>
</evidence>
<evidence type="ECO:0000256" key="2">
    <source>
        <dbReference type="ARBA" id="ARBA00022475"/>
    </source>
</evidence>
<dbReference type="Proteomes" id="UP000319143">
    <property type="component" value="Unassembled WGS sequence"/>
</dbReference>
<feature type="transmembrane region" description="Helical" evidence="6">
    <location>
        <begin position="218"/>
        <end position="237"/>
    </location>
</feature>
<feature type="transmembrane region" description="Helical" evidence="6">
    <location>
        <begin position="90"/>
        <end position="112"/>
    </location>
</feature>
<dbReference type="GO" id="GO:0016765">
    <property type="term" value="F:transferase activity, transferring alkyl or aryl (other than methyl) groups"/>
    <property type="evidence" value="ECO:0007669"/>
    <property type="project" value="InterPro"/>
</dbReference>
<dbReference type="Gene3D" id="1.10.357.140">
    <property type="entry name" value="UbiA prenyltransferase"/>
    <property type="match status" value="1"/>
</dbReference>
<feature type="transmembrane region" description="Helical" evidence="6">
    <location>
        <begin position="21"/>
        <end position="40"/>
    </location>
</feature>
<dbReference type="Pfam" id="PF01040">
    <property type="entry name" value="UbiA"/>
    <property type="match status" value="1"/>
</dbReference>
<reference evidence="7 8" key="1">
    <citation type="submission" date="2019-02" db="EMBL/GenBank/DDBJ databases">
        <title>Deep-cultivation of Planctomycetes and their phenomic and genomic characterization uncovers novel biology.</title>
        <authorList>
            <person name="Wiegand S."/>
            <person name="Jogler M."/>
            <person name="Boedeker C."/>
            <person name="Pinto D."/>
            <person name="Vollmers J."/>
            <person name="Rivas-Marin E."/>
            <person name="Kohn T."/>
            <person name="Peeters S.H."/>
            <person name="Heuer A."/>
            <person name="Rast P."/>
            <person name="Oberbeckmann S."/>
            <person name="Bunk B."/>
            <person name="Jeske O."/>
            <person name="Meyerdierks A."/>
            <person name="Storesund J.E."/>
            <person name="Kallscheuer N."/>
            <person name="Luecker S."/>
            <person name="Lage O.M."/>
            <person name="Pohl T."/>
            <person name="Merkel B.J."/>
            <person name="Hornburger P."/>
            <person name="Mueller R.-W."/>
            <person name="Bruemmer F."/>
            <person name="Labrenz M."/>
            <person name="Spormann A.M."/>
            <person name="Op Den Camp H."/>
            <person name="Overmann J."/>
            <person name="Amann R."/>
            <person name="Jetten M.S.M."/>
            <person name="Mascher T."/>
            <person name="Medema M.H."/>
            <person name="Devos D.P."/>
            <person name="Kaster A.-K."/>
            <person name="Ovreas L."/>
            <person name="Rohde M."/>
            <person name="Galperin M.Y."/>
            <person name="Jogler C."/>
        </authorList>
    </citation>
    <scope>NUCLEOTIDE SEQUENCE [LARGE SCALE GENOMIC DNA]</scope>
    <source>
        <strain evidence="7 8">Poly41</strain>
    </source>
</reference>
<dbReference type="AlphaFoldDB" id="A0A5C6DIK5"/>
<dbReference type="InterPro" id="IPR044878">
    <property type="entry name" value="UbiA_sf"/>
</dbReference>
<dbReference type="InterPro" id="IPR050475">
    <property type="entry name" value="Prenyltransferase_related"/>
</dbReference>
<dbReference type="OrthoDB" id="2908954at2"/>